<gene>
    <name evidence="4" type="ORF">FRX94_09295</name>
</gene>
<dbReference type="InterPro" id="IPR055797">
    <property type="entry name" value="DUF7373"/>
</dbReference>
<dbReference type="AlphaFoldDB" id="A0A5C5UET5"/>
<evidence type="ECO:0000256" key="1">
    <source>
        <dbReference type="SAM" id="MobiDB-lite"/>
    </source>
</evidence>
<reference evidence="4 5" key="1">
    <citation type="submission" date="2019-08" db="EMBL/GenBank/DDBJ databases">
        <authorList>
            <person name="Lei W."/>
        </authorList>
    </citation>
    <scope>NUCLEOTIDE SEQUENCE [LARGE SCALE GENOMIC DNA]</scope>
    <source>
        <strain evidence="4 5">CCUG 58627</strain>
    </source>
</reference>
<protein>
    <submittedName>
        <fullName evidence="4">Uncharacterized protein</fullName>
    </submittedName>
</protein>
<feature type="domain" description="DUF7373" evidence="2">
    <location>
        <begin position="54"/>
        <end position="248"/>
    </location>
</feature>
<accession>A0A5C5UET5</accession>
<organism evidence="4 5">
    <name type="scientific">Corynebacterium canis</name>
    <dbReference type="NCBI Taxonomy" id="679663"/>
    <lineage>
        <taxon>Bacteria</taxon>
        <taxon>Bacillati</taxon>
        <taxon>Actinomycetota</taxon>
        <taxon>Actinomycetes</taxon>
        <taxon>Mycobacteriales</taxon>
        <taxon>Corynebacteriaceae</taxon>
        <taxon>Corynebacterium</taxon>
    </lineage>
</organism>
<keyword evidence="5" id="KW-1185">Reference proteome</keyword>
<proteinExistence type="predicted"/>
<dbReference type="InterPro" id="IPR056463">
    <property type="entry name" value="DUF7373_C"/>
</dbReference>
<sequence>MMSFITLTACSLQGSNSPESSDTSMPTITSGTKSGVPNGQFDTGEFKATTTETHQTDRHTSRYVESFVLAEYLPLPFEIDGKLTESRGAVNVITPESLRYDLSREQIEVMGKNPPLYGFLNAAASSNDDSKAPQVAISHMVLRFNDPETALKAAQAQHELLITKGIPRSEESLPTPHNTTQIDGMPESLVSITQNGDKVVSFTPHQEYIIYTYALTSSDNSDWAFDYVKKALAAQTPLLEQFPSVKTEAGYGKTDELPSIDPGNVLTYAVPYLEDVPDTWAPGSFGPRGIASQFSEPQVMYNSLIENGIEHIGVQHSYVFHAKSESGARAFRDTFVDSNLRQGGKKYDEPQDVPDTTCTATPFASGIRYDCLVVHGNYVGYTTNSSETSQANDEETKRRVSQKTAAQYLIFKQNISLPHKR</sequence>
<dbReference type="Proteomes" id="UP000320791">
    <property type="component" value="Unassembled WGS sequence"/>
</dbReference>
<evidence type="ECO:0000259" key="2">
    <source>
        <dbReference type="Pfam" id="PF24088"/>
    </source>
</evidence>
<dbReference type="OrthoDB" id="4398318at2"/>
<name>A0A5C5UET5_9CORY</name>
<dbReference type="Pfam" id="PF24088">
    <property type="entry name" value="DUF7373"/>
    <property type="match status" value="1"/>
</dbReference>
<feature type="domain" description="DUF7373" evidence="3">
    <location>
        <begin position="275"/>
        <end position="412"/>
    </location>
</feature>
<evidence type="ECO:0000313" key="4">
    <source>
        <dbReference type="EMBL" id="TWT23960.1"/>
    </source>
</evidence>
<dbReference type="Pfam" id="PF24092">
    <property type="entry name" value="DUF7373_C"/>
    <property type="match status" value="1"/>
</dbReference>
<evidence type="ECO:0000259" key="3">
    <source>
        <dbReference type="Pfam" id="PF24092"/>
    </source>
</evidence>
<evidence type="ECO:0000313" key="5">
    <source>
        <dbReference type="Proteomes" id="UP000320791"/>
    </source>
</evidence>
<feature type="region of interest" description="Disordered" evidence="1">
    <location>
        <begin position="12"/>
        <end position="39"/>
    </location>
</feature>
<comment type="caution">
    <text evidence="4">The sequence shown here is derived from an EMBL/GenBank/DDBJ whole genome shotgun (WGS) entry which is preliminary data.</text>
</comment>
<dbReference type="EMBL" id="VOHM01000021">
    <property type="protein sequence ID" value="TWT23960.1"/>
    <property type="molecule type" value="Genomic_DNA"/>
</dbReference>